<dbReference type="Proteomes" id="UP000054695">
    <property type="component" value="Unassembled WGS sequence"/>
</dbReference>
<proteinExistence type="predicted"/>
<name>A0A0W0RZR4_LEGBO</name>
<reference evidence="1 2" key="1">
    <citation type="submission" date="2015-11" db="EMBL/GenBank/DDBJ databases">
        <title>Genomic analysis of 38 Legionella species identifies large and diverse effector repertoires.</title>
        <authorList>
            <person name="Burstein D."/>
            <person name="Amaro F."/>
            <person name="Zusman T."/>
            <person name="Lifshitz Z."/>
            <person name="Cohen O."/>
            <person name="Gilbert J.A."/>
            <person name="Pupko T."/>
            <person name="Shuman H.A."/>
            <person name="Segal G."/>
        </authorList>
    </citation>
    <scope>NUCLEOTIDE SEQUENCE [LARGE SCALE GENOMIC DNA]</scope>
    <source>
        <strain evidence="1 2">WIGA</strain>
    </source>
</reference>
<comment type="caution">
    <text evidence="1">The sequence shown here is derived from an EMBL/GenBank/DDBJ whole genome shotgun (WGS) entry which is preliminary data.</text>
</comment>
<gene>
    <name evidence="1" type="ORF">Lboz_0495</name>
</gene>
<accession>A0A0W0RZR4</accession>
<dbReference type="EMBL" id="LNXU01000004">
    <property type="protein sequence ID" value="KTC76425.1"/>
    <property type="molecule type" value="Genomic_DNA"/>
</dbReference>
<evidence type="ECO:0000313" key="1">
    <source>
        <dbReference type="EMBL" id="KTC76425.1"/>
    </source>
</evidence>
<dbReference type="AlphaFoldDB" id="A0A0W0RZR4"/>
<dbReference type="PATRIC" id="fig|447.4.peg.530"/>
<sequence length="207" mass="24062">MPTDLSPMKFLEPNTSKSIPPQHHIIAANLWKKDHYRLITVIHNTPWYQSTGRNSGYAGTWFFFGGVLEKKNDRHASGWMIKPKALLEARYSKTQFFGKDTAHYIRKHSMQKLISFSRFGDIKKICISASLDGGFWLSDKGKKLKKYLRKNYPEYFLTDELIKEIQASAKRTDLPIYTHRKKVNRWLSEQGVASVGVLHNEMLLFKP</sequence>
<evidence type="ECO:0000313" key="2">
    <source>
        <dbReference type="Proteomes" id="UP000054695"/>
    </source>
</evidence>
<keyword evidence="2" id="KW-1185">Reference proteome</keyword>
<organism evidence="1 2">
    <name type="scientific">Legionella bozemanae</name>
    <name type="common">Fluoribacter bozemanae</name>
    <dbReference type="NCBI Taxonomy" id="447"/>
    <lineage>
        <taxon>Bacteria</taxon>
        <taxon>Pseudomonadati</taxon>
        <taxon>Pseudomonadota</taxon>
        <taxon>Gammaproteobacteria</taxon>
        <taxon>Legionellales</taxon>
        <taxon>Legionellaceae</taxon>
        <taxon>Legionella</taxon>
    </lineage>
</organism>
<protein>
    <submittedName>
        <fullName evidence="1">Uncharacterized protein</fullName>
    </submittedName>
</protein>